<feature type="transmembrane region" description="Helical" evidence="7">
    <location>
        <begin position="266"/>
        <end position="288"/>
    </location>
</feature>
<evidence type="ECO:0000256" key="1">
    <source>
        <dbReference type="ARBA" id="ARBA00004651"/>
    </source>
</evidence>
<name>A0ABU4B5A1_9NOCA</name>
<feature type="transmembrane region" description="Helical" evidence="7">
    <location>
        <begin position="103"/>
        <end position="125"/>
    </location>
</feature>
<evidence type="ECO:0000256" key="6">
    <source>
        <dbReference type="ARBA" id="ARBA00023136"/>
    </source>
</evidence>
<keyword evidence="4 7" id="KW-0812">Transmembrane</keyword>
<keyword evidence="3" id="KW-1003">Cell membrane</keyword>
<dbReference type="PROSITE" id="PS50850">
    <property type="entry name" value="MFS"/>
    <property type="match status" value="1"/>
</dbReference>
<keyword evidence="10" id="KW-1185">Reference proteome</keyword>
<dbReference type="InterPro" id="IPR011701">
    <property type="entry name" value="MFS"/>
</dbReference>
<keyword evidence="6 7" id="KW-0472">Membrane</keyword>
<dbReference type="RefSeq" id="WP_317549738.1">
    <property type="nucleotide sequence ID" value="NZ_JAWLKE010000012.1"/>
</dbReference>
<dbReference type="PANTHER" id="PTHR42718">
    <property type="entry name" value="MAJOR FACILITATOR SUPERFAMILY MULTIDRUG TRANSPORTER MFSC"/>
    <property type="match status" value="1"/>
</dbReference>
<dbReference type="InterPro" id="IPR020846">
    <property type="entry name" value="MFS_dom"/>
</dbReference>
<sequence length="528" mass="53116">MKPTQHKLDRGTLIACCLAIGVAQMGVSLAAPILGVIQRDLGASAAALAWIPAAFILPTAILELNFGVLGDMFGRKRLLVWGGVLVFLGDVVAGTSGTLTQLIAGQAIAGLGAAAIFPTSLAMLVSATPERQERARALSLWAVSLAFGAMIAPLISGFAAEHFSWGWSFAIPAVLGLVTAAVSAAVIVDSRHPAGRGLDWPGQITIAVALLALLYAVIQGSVDGYSSPVIVGTFVLAVASFVAFVISEQRARTPMLNLALFRTPAFAAAALIGLLAMFGFIGTAYALSVKLEAILHVSPLQAALPFALIQAVPLLLTPLLPRLLMRVAARTLLVTGLSALAIGQIWMAQLPGDSTSLLAMTGPILLLGTGFITMFTALTAVAVGAVAIDYAGMASAVTSLVRETGQSLGPAIVSAVAFGVAGATLTSNLSDGSLPPEAVGVASGVAEQGGPLAVANADLGPISDLVAPLARTALETGLDMGIYVCAGATVLAALIALVIPGGAPKGLDAAPIDAAASPAAGRLLPAGE</sequence>
<feature type="transmembrane region" description="Helical" evidence="7">
    <location>
        <begin position="300"/>
        <end position="320"/>
    </location>
</feature>
<keyword evidence="5 7" id="KW-1133">Transmembrane helix</keyword>
<dbReference type="PANTHER" id="PTHR42718:SF46">
    <property type="entry name" value="BLR6921 PROTEIN"/>
    <property type="match status" value="1"/>
</dbReference>
<feature type="transmembrane region" description="Helical" evidence="7">
    <location>
        <begin position="224"/>
        <end position="246"/>
    </location>
</feature>
<organism evidence="9 10">
    <name type="scientific">Rhodococcus cercidiphylli</name>
    <dbReference type="NCBI Taxonomy" id="489916"/>
    <lineage>
        <taxon>Bacteria</taxon>
        <taxon>Bacillati</taxon>
        <taxon>Actinomycetota</taxon>
        <taxon>Actinomycetes</taxon>
        <taxon>Mycobacteriales</taxon>
        <taxon>Nocardiaceae</taxon>
        <taxon>Rhodococcus</taxon>
    </lineage>
</organism>
<feature type="transmembrane region" description="Helical" evidence="7">
    <location>
        <begin position="200"/>
        <end position="218"/>
    </location>
</feature>
<feature type="transmembrane region" description="Helical" evidence="7">
    <location>
        <begin position="137"/>
        <end position="159"/>
    </location>
</feature>
<dbReference type="SUPFAM" id="SSF103473">
    <property type="entry name" value="MFS general substrate transporter"/>
    <property type="match status" value="1"/>
</dbReference>
<evidence type="ECO:0000259" key="8">
    <source>
        <dbReference type="PROSITE" id="PS50850"/>
    </source>
</evidence>
<evidence type="ECO:0000256" key="5">
    <source>
        <dbReference type="ARBA" id="ARBA00022989"/>
    </source>
</evidence>
<evidence type="ECO:0000256" key="7">
    <source>
        <dbReference type="SAM" id="Phobius"/>
    </source>
</evidence>
<dbReference type="Pfam" id="PF07690">
    <property type="entry name" value="MFS_1"/>
    <property type="match status" value="1"/>
</dbReference>
<protein>
    <submittedName>
        <fullName evidence="9">MFS transporter</fullName>
    </submittedName>
</protein>
<evidence type="ECO:0000313" key="9">
    <source>
        <dbReference type="EMBL" id="MDV6233685.1"/>
    </source>
</evidence>
<dbReference type="EMBL" id="JAWLKE010000012">
    <property type="protein sequence ID" value="MDV6233685.1"/>
    <property type="molecule type" value="Genomic_DNA"/>
</dbReference>
<reference evidence="9 10" key="1">
    <citation type="submission" date="2023-10" db="EMBL/GenBank/DDBJ databases">
        <title>Development of a sustainable strategy for remediation of hydrocarbon-contaminated territories based on the waste exchange concept.</title>
        <authorList>
            <person name="Krivoruchko A."/>
        </authorList>
    </citation>
    <scope>NUCLEOTIDE SEQUENCE [LARGE SCALE GENOMIC DNA]</scope>
    <source>
        <strain evidence="9 10">IEGM 1322</strain>
    </source>
</reference>
<evidence type="ECO:0000256" key="4">
    <source>
        <dbReference type="ARBA" id="ARBA00022692"/>
    </source>
</evidence>
<feature type="transmembrane region" description="Helical" evidence="7">
    <location>
        <begin position="480"/>
        <end position="499"/>
    </location>
</feature>
<comment type="subcellular location">
    <subcellularLocation>
        <location evidence="1">Cell membrane</location>
        <topology evidence="1">Multi-pass membrane protein</topology>
    </subcellularLocation>
</comment>
<feature type="transmembrane region" description="Helical" evidence="7">
    <location>
        <begin position="364"/>
        <end position="388"/>
    </location>
</feature>
<accession>A0ABU4B5A1</accession>
<dbReference type="Proteomes" id="UP001185899">
    <property type="component" value="Unassembled WGS sequence"/>
</dbReference>
<feature type="transmembrane region" description="Helical" evidence="7">
    <location>
        <begin position="78"/>
        <end position="97"/>
    </location>
</feature>
<dbReference type="InterPro" id="IPR036259">
    <property type="entry name" value="MFS_trans_sf"/>
</dbReference>
<proteinExistence type="predicted"/>
<dbReference type="Gene3D" id="1.20.1250.20">
    <property type="entry name" value="MFS general substrate transporter like domains"/>
    <property type="match status" value="1"/>
</dbReference>
<feature type="domain" description="Major facilitator superfamily (MFS) profile" evidence="8">
    <location>
        <begin position="12"/>
        <end position="504"/>
    </location>
</feature>
<comment type="caution">
    <text evidence="9">The sequence shown here is derived from an EMBL/GenBank/DDBJ whole genome shotgun (WGS) entry which is preliminary data.</text>
</comment>
<keyword evidence="2" id="KW-0813">Transport</keyword>
<evidence type="ECO:0000256" key="3">
    <source>
        <dbReference type="ARBA" id="ARBA00022475"/>
    </source>
</evidence>
<feature type="transmembrane region" description="Helical" evidence="7">
    <location>
        <begin position="332"/>
        <end position="352"/>
    </location>
</feature>
<evidence type="ECO:0000256" key="2">
    <source>
        <dbReference type="ARBA" id="ARBA00022448"/>
    </source>
</evidence>
<gene>
    <name evidence="9" type="ORF">R3P95_24315</name>
</gene>
<evidence type="ECO:0000313" key="10">
    <source>
        <dbReference type="Proteomes" id="UP001185899"/>
    </source>
</evidence>
<feature type="transmembrane region" description="Helical" evidence="7">
    <location>
        <begin position="46"/>
        <end position="66"/>
    </location>
</feature>
<feature type="transmembrane region" description="Helical" evidence="7">
    <location>
        <begin position="165"/>
        <end position="188"/>
    </location>
</feature>